<protein>
    <recommendedName>
        <fullName evidence="2">histidine kinase</fullName>
        <ecNumber evidence="2">2.7.13.3</ecNumber>
    </recommendedName>
</protein>
<keyword evidence="4" id="KW-0418">Kinase</keyword>
<dbReference type="SUPFAM" id="SSF55874">
    <property type="entry name" value="ATPase domain of HSP90 chaperone/DNA topoisomerase II/histidine kinase"/>
    <property type="match status" value="1"/>
</dbReference>
<keyword evidence="4" id="KW-0808">Transferase</keyword>
<evidence type="ECO:0000256" key="5">
    <source>
        <dbReference type="ARBA" id="ARBA00023012"/>
    </source>
</evidence>
<dbReference type="Pfam" id="PF02518">
    <property type="entry name" value="HATPase_c"/>
    <property type="match status" value="1"/>
</dbReference>
<dbReference type="SUPFAM" id="SSF55781">
    <property type="entry name" value="GAF domain-like"/>
    <property type="match status" value="1"/>
</dbReference>
<dbReference type="PANTHER" id="PTHR43547">
    <property type="entry name" value="TWO-COMPONENT HISTIDINE KINASE"/>
    <property type="match status" value="1"/>
</dbReference>
<evidence type="ECO:0000256" key="1">
    <source>
        <dbReference type="ARBA" id="ARBA00000085"/>
    </source>
</evidence>
<proteinExistence type="predicted"/>
<evidence type="ECO:0000313" key="8">
    <source>
        <dbReference type="Proteomes" id="UP000287171"/>
    </source>
</evidence>
<dbReference type="AlphaFoldDB" id="A0A402B7H9"/>
<name>A0A402B7H9_9CHLR</name>
<dbReference type="InterPro" id="IPR029016">
    <property type="entry name" value="GAF-like_dom_sf"/>
</dbReference>
<evidence type="ECO:0000313" key="7">
    <source>
        <dbReference type="EMBL" id="GCE27277.1"/>
    </source>
</evidence>
<evidence type="ECO:0000256" key="2">
    <source>
        <dbReference type="ARBA" id="ARBA00012438"/>
    </source>
</evidence>
<keyword evidence="3" id="KW-0597">Phosphoprotein</keyword>
<feature type="domain" description="Histidine kinase" evidence="6">
    <location>
        <begin position="351"/>
        <end position="585"/>
    </location>
</feature>
<dbReference type="Gene3D" id="3.30.565.10">
    <property type="entry name" value="Histidine kinase-like ATPase, C-terminal domain"/>
    <property type="match status" value="1"/>
</dbReference>
<dbReference type="PRINTS" id="PR00344">
    <property type="entry name" value="BCTRLSENSOR"/>
</dbReference>
<comment type="caution">
    <text evidence="7">The sequence shown here is derived from an EMBL/GenBank/DDBJ whole genome shotgun (WGS) entry which is preliminary data.</text>
</comment>
<dbReference type="RefSeq" id="WP_161982125.1">
    <property type="nucleotide sequence ID" value="NZ_BIFT01000001.1"/>
</dbReference>
<dbReference type="PROSITE" id="PS50109">
    <property type="entry name" value="HIS_KIN"/>
    <property type="match status" value="1"/>
</dbReference>
<dbReference type="EMBL" id="BIFT01000001">
    <property type="protein sequence ID" value="GCE27277.1"/>
    <property type="molecule type" value="Genomic_DNA"/>
</dbReference>
<keyword evidence="5" id="KW-0902">Two-component regulatory system</keyword>
<evidence type="ECO:0000256" key="4">
    <source>
        <dbReference type="ARBA" id="ARBA00022777"/>
    </source>
</evidence>
<dbReference type="GO" id="GO:0000155">
    <property type="term" value="F:phosphorelay sensor kinase activity"/>
    <property type="evidence" value="ECO:0007669"/>
    <property type="project" value="InterPro"/>
</dbReference>
<dbReference type="CDD" id="cd00082">
    <property type="entry name" value="HisKA"/>
    <property type="match status" value="1"/>
</dbReference>
<dbReference type="InterPro" id="IPR005467">
    <property type="entry name" value="His_kinase_dom"/>
</dbReference>
<keyword evidence="8" id="KW-1185">Reference proteome</keyword>
<dbReference type="InterPro" id="IPR036097">
    <property type="entry name" value="HisK_dim/P_sf"/>
</dbReference>
<dbReference type="SMART" id="SM00387">
    <property type="entry name" value="HATPase_c"/>
    <property type="match status" value="1"/>
</dbReference>
<dbReference type="InterPro" id="IPR003594">
    <property type="entry name" value="HATPase_dom"/>
</dbReference>
<dbReference type="Gene3D" id="3.30.450.20">
    <property type="entry name" value="PAS domain"/>
    <property type="match status" value="1"/>
</dbReference>
<dbReference type="InterPro" id="IPR004358">
    <property type="entry name" value="Sig_transdc_His_kin-like_C"/>
</dbReference>
<dbReference type="Pfam" id="PF13492">
    <property type="entry name" value="GAF_3"/>
    <property type="match status" value="1"/>
</dbReference>
<dbReference type="EC" id="2.7.13.3" evidence="2"/>
<reference evidence="8" key="1">
    <citation type="submission" date="2018-12" db="EMBL/GenBank/DDBJ databases">
        <title>Tengunoibacter tsumagoiensis gen. nov., sp. nov., Dictyobacter kobayashii sp. nov., D. alpinus sp. nov., and D. joshuensis sp. nov. and description of Dictyobacteraceae fam. nov. within the order Ktedonobacterales isolated from Tengu-no-mugimeshi.</title>
        <authorList>
            <person name="Wang C.M."/>
            <person name="Zheng Y."/>
            <person name="Sakai Y."/>
            <person name="Toyoda A."/>
            <person name="Minakuchi Y."/>
            <person name="Abe K."/>
            <person name="Yokota A."/>
            <person name="Yabe S."/>
        </authorList>
    </citation>
    <scope>NUCLEOTIDE SEQUENCE [LARGE SCALE GENOMIC DNA]</scope>
    <source>
        <strain evidence="8">Uno16</strain>
    </source>
</reference>
<dbReference type="SUPFAM" id="SSF47384">
    <property type="entry name" value="Homodimeric domain of signal transducing histidine kinase"/>
    <property type="match status" value="1"/>
</dbReference>
<dbReference type="Pfam" id="PF00512">
    <property type="entry name" value="HisKA"/>
    <property type="match status" value="1"/>
</dbReference>
<dbReference type="InterPro" id="IPR035965">
    <property type="entry name" value="PAS-like_dom_sf"/>
</dbReference>
<dbReference type="InterPro" id="IPR003661">
    <property type="entry name" value="HisK_dim/P_dom"/>
</dbReference>
<dbReference type="InterPro" id="IPR003018">
    <property type="entry name" value="GAF"/>
</dbReference>
<evidence type="ECO:0000256" key="3">
    <source>
        <dbReference type="ARBA" id="ARBA00022553"/>
    </source>
</evidence>
<evidence type="ECO:0000259" key="6">
    <source>
        <dbReference type="PROSITE" id="PS50109"/>
    </source>
</evidence>
<dbReference type="InterPro" id="IPR036890">
    <property type="entry name" value="HATPase_C_sf"/>
</dbReference>
<dbReference type="SMART" id="SM00388">
    <property type="entry name" value="HisKA"/>
    <property type="match status" value="1"/>
</dbReference>
<dbReference type="Gene3D" id="1.10.287.130">
    <property type="match status" value="1"/>
</dbReference>
<gene>
    <name evidence="7" type="ORF">KDA_27610</name>
</gene>
<dbReference type="InterPro" id="IPR000014">
    <property type="entry name" value="PAS"/>
</dbReference>
<organism evidence="7 8">
    <name type="scientific">Dictyobacter alpinus</name>
    <dbReference type="NCBI Taxonomy" id="2014873"/>
    <lineage>
        <taxon>Bacteria</taxon>
        <taxon>Bacillati</taxon>
        <taxon>Chloroflexota</taxon>
        <taxon>Ktedonobacteria</taxon>
        <taxon>Ktedonobacterales</taxon>
        <taxon>Dictyobacteraceae</taxon>
        <taxon>Dictyobacter</taxon>
    </lineage>
</organism>
<comment type="catalytic activity">
    <reaction evidence="1">
        <text>ATP + protein L-histidine = ADP + protein N-phospho-L-histidine.</text>
        <dbReference type="EC" id="2.7.13.3"/>
    </reaction>
</comment>
<accession>A0A402B7H9</accession>
<dbReference type="Gene3D" id="3.30.450.40">
    <property type="match status" value="1"/>
</dbReference>
<dbReference type="PANTHER" id="PTHR43547:SF2">
    <property type="entry name" value="HYBRID SIGNAL TRANSDUCTION HISTIDINE KINASE C"/>
    <property type="match status" value="1"/>
</dbReference>
<dbReference type="Pfam" id="PF13188">
    <property type="entry name" value="PAS_8"/>
    <property type="match status" value="1"/>
</dbReference>
<dbReference type="CDD" id="cd00075">
    <property type="entry name" value="HATPase"/>
    <property type="match status" value="1"/>
</dbReference>
<dbReference type="SMART" id="SM00091">
    <property type="entry name" value="PAS"/>
    <property type="match status" value="1"/>
</dbReference>
<dbReference type="GO" id="GO:0006355">
    <property type="term" value="P:regulation of DNA-templated transcription"/>
    <property type="evidence" value="ECO:0007669"/>
    <property type="project" value="InterPro"/>
</dbReference>
<sequence length="595" mass="66075">MSMQPGVLFEAIFASLPDAVVVCDQEGSILHINAPALKLLELSSELRWQGKPLRELLQHYTLSDEQQHPIALASWLQSLSLDEMAVSGACEQTIMLRLPSGWTFSLNLCCSLLLDAHQQLIGTILVFHHISPHYQKALHLQRVQQAVRALNTAISNIPANIDFTFSQETPLLSPPMLFVAKQLVDMIRQVLNCWRVSLLALEPQTLRIYHAIGSGFTPEQEEGRRGVDGRFIYSDFTDKRIHDQLCADQEVIISTDRLRVPKDFPQDLITPATILGIPLLIEQQLVGAIVIYKAGWDSYYSQEEVELVRAVAAQALLIIQYLSCLHRRTGQQTRTLVEHEVHHLINELLTLASHELRTPLTGIKGNLQLAQRRLAKVKLQISGQTSPANEQIAQAEEPLAEAVASARIQERMIQDMIDDTRIQANTLTLSLKPCDLLALIQAVVTSKQQAAPDQTITLENLTTAATIPIMADAERITQVLSIYLTNALTHSPAGQSVTVRVQVEDAVARISVHDEGEGIPIEEQVHLWERFYRGKGSAVQHELDLSLGLSFYLCQALIDRHHGRVGVESNVGHGTTFWFTLPCSASGSLPTGEVE</sequence>
<dbReference type="Proteomes" id="UP000287171">
    <property type="component" value="Unassembled WGS sequence"/>
</dbReference>
<dbReference type="SUPFAM" id="SSF55785">
    <property type="entry name" value="PYP-like sensor domain (PAS domain)"/>
    <property type="match status" value="1"/>
</dbReference>